<proteinExistence type="inferred from homology"/>
<name>A0A9D1XT39_9BACT</name>
<dbReference type="SUPFAM" id="SSF64167">
    <property type="entry name" value="SurE-like"/>
    <property type="match status" value="1"/>
</dbReference>
<dbReference type="InterPro" id="IPR030048">
    <property type="entry name" value="SurE"/>
</dbReference>
<dbReference type="PANTHER" id="PTHR30457:SF12">
    <property type="entry name" value="5'_3'-NUCLEOTIDASE SURE"/>
    <property type="match status" value="1"/>
</dbReference>
<sequence>MTNERPLILITNDDGVAAKGINELAACLRDLGDIVVFAPDGSRSGMSSAITSTLPIKYSLRRKEEGLTVYSCTGTPVDCVKLALNEVLDRMPDLLVSGINHGGNMAICVNYSGTMGAAAEGCIFRVPSLGVSLLDQSADADFSESCRLGRRVAELVLRDGLPDGTYLNLNVPKLPRVKGLKVCRQTDGRWTREFKRSENAAGEPVFWLTGSFERSSDEPDDDLLALDNGYASLVPCKIDVTDYDFKARMEGYEFI</sequence>
<feature type="binding site" evidence="7">
    <location>
        <position position="14"/>
    </location>
    <ligand>
        <name>a divalent metal cation</name>
        <dbReference type="ChEBI" id="CHEBI:60240"/>
    </ligand>
</feature>
<dbReference type="AlphaFoldDB" id="A0A9D1XT39"/>
<keyword evidence="5 7" id="KW-0547">Nucleotide-binding</keyword>
<reference evidence="9" key="2">
    <citation type="submission" date="2021-04" db="EMBL/GenBank/DDBJ databases">
        <authorList>
            <person name="Gilroy R."/>
        </authorList>
    </citation>
    <scope>NUCLEOTIDE SEQUENCE</scope>
    <source>
        <strain evidence="9">ChiHecec2B26-12326</strain>
    </source>
</reference>
<evidence type="ECO:0000256" key="2">
    <source>
        <dbReference type="ARBA" id="ARBA00011062"/>
    </source>
</evidence>
<feature type="domain" description="Survival protein SurE-like phosphatase/nucleotidase" evidence="8">
    <location>
        <begin position="8"/>
        <end position="191"/>
    </location>
</feature>
<feature type="binding site" evidence="7">
    <location>
        <position position="100"/>
    </location>
    <ligand>
        <name>a divalent metal cation</name>
        <dbReference type="ChEBI" id="CHEBI:60240"/>
    </ligand>
</feature>
<evidence type="ECO:0000313" key="10">
    <source>
        <dbReference type="Proteomes" id="UP000823847"/>
    </source>
</evidence>
<dbReference type="GO" id="GO:0008253">
    <property type="term" value="F:5'-nucleotidase activity"/>
    <property type="evidence" value="ECO:0007669"/>
    <property type="project" value="UniProtKB-UniRule"/>
</dbReference>
<dbReference type="Pfam" id="PF01975">
    <property type="entry name" value="SurE"/>
    <property type="match status" value="1"/>
</dbReference>
<dbReference type="PANTHER" id="PTHR30457">
    <property type="entry name" value="5'-NUCLEOTIDASE SURE"/>
    <property type="match status" value="1"/>
</dbReference>
<evidence type="ECO:0000259" key="8">
    <source>
        <dbReference type="Pfam" id="PF01975"/>
    </source>
</evidence>
<evidence type="ECO:0000256" key="5">
    <source>
        <dbReference type="ARBA" id="ARBA00022741"/>
    </source>
</evidence>
<keyword evidence="6 7" id="KW-0378">Hydrolase</keyword>
<evidence type="ECO:0000256" key="7">
    <source>
        <dbReference type="HAMAP-Rule" id="MF_00060"/>
    </source>
</evidence>
<comment type="caution">
    <text evidence="9">The sequence shown here is derived from an EMBL/GenBank/DDBJ whole genome shotgun (WGS) entry which is preliminary data.</text>
</comment>
<dbReference type="EMBL" id="DXEN01000077">
    <property type="protein sequence ID" value="HIX86985.1"/>
    <property type="molecule type" value="Genomic_DNA"/>
</dbReference>
<comment type="function">
    <text evidence="7">Nucleotidase that shows phosphatase activity on nucleoside 5'-monophosphates.</text>
</comment>
<dbReference type="EC" id="3.1.3.5" evidence="7"/>
<dbReference type="NCBIfam" id="TIGR00087">
    <property type="entry name" value="surE"/>
    <property type="match status" value="1"/>
</dbReference>
<dbReference type="Gene3D" id="3.40.1210.10">
    <property type="entry name" value="Survival protein SurE-like phosphatase/nucleotidase"/>
    <property type="match status" value="1"/>
</dbReference>
<dbReference type="HAMAP" id="MF_00060">
    <property type="entry name" value="SurE"/>
    <property type="match status" value="1"/>
</dbReference>
<evidence type="ECO:0000256" key="3">
    <source>
        <dbReference type="ARBA" id="ARBA00022490"/>
    </source>
</evidence>
<evidence type="ECO:0000313" key="9">
    <source>
        <dbReference type="EMBL" id="HIX86985.1"/>
    </source>
</evidence>
<dbReference type="NCBIfam" id="NF001492">
    <property type="entry name" value="PRK00346.2-2"/>
    <property type="match status" value="1"/>
</dbReference>
<comment type="catalytic activity">
    <reaction evidence="1 7">
        <text>a ribonucleoside 5'-phosphate + H2O = a ribonucleoside + phosphate</text>
        <dbReference type="Rhea" id="RHEA:12484"/>
        <dbReference type="ChEBI" id="CHEBI:15377"/>
        <dbReference type="ChEBI" id="CHEBI:18254"/>
        <dbReference type="ChEBI" id="CHEBI:43474"/>
        <dbReference type="ChEBI" id="CHEBI:58043"/>
        <dbReference type="EC" id="3.1.3.5"/>
    </reaction>
</comment>
<protein>
    <recommendedName>
        <fullName evidence="7">5'-nucleotidase SurE</fullName>
        <ecNumber evidence="7">3.1.3.5</ecNumber>
    </recommendedName>
    <alternativeName>
        <fullName evidence="7">Nucleoside 5'-monophosphate phosphohydrolase</fullName>
    </alternativeName>
</protein>
<evidence type="ECO:0000256" key="6">
    <source>
        <dbReference type="ARBA" id="ARBA00022801"/>
    </source>
</evidence>
<dbReference type="InterPro" id="IPR036523">
    <property type="entry name" value="SurE-like_sf"/>
</dbReference>
<dbReference type="Proteomes" id="UP000823847">
    <property type="component" value="Unassembled WGS sequence"/>
</dbReference>
<comment type="subcellular location">
    <subcellularLocation>
        <location evidence="7">Cytoplasm</location>
    </subcellularLocation>
</comment>
<dbReference type="GO" id="GO:0008254">
    <property type="term" value="F:3'-nucleotidase activity"/>
    <property type="evidence" value="ECO:0007669"/>
    <property type="project" value="TreeGrafter"/>
</dbReference>
<evidence type="ECO:0000256" key="4">
    <source>
        <dbReference type="ARBA" id="ARBA00022723"/>
    </source>
</evidence>
<reference evidence="9" key="1">
    <citation type="journal article" date="2021" name="PeerJ">
        <title>Extensive microbial diversity within the chicken gut microbiome revealed by metagenomics and culture.</title>
        <authorList>
            <person name="Gilroy R."/>
            <person name="Ravi A."/>
            <person name="Getino M."/>
            <person name="Pursley I."/>
            <person name="Horton D.L."/>
            <person name="Alikhan N.F."/>
            <person name="Baker D."/>
            <person name="Gharbi K."/>
            <person name="Hall N."/>
            <person name="Watson M."/>
            <person name="Adriaenssens E.M."/>
            <person name="Foster-Nyarko E."/>
            <person name="Jarju S."/>
            <person name="Secka A."/>
            <person name="Antonio M."/>
            <person name="Oren A."/>
            <person name="Chaudhuri R.R."/>
            <person name="La Ragione R."/>
            <person name="Hildebrand F."/>
            <person name="Pallen M.J."/>
        </authorList>
    </citation>
    <scope>NUCLEOTIDE SEQUENCE</scope>
    <source>
        <strain evidence="9">ChiHecec2B26-12326</strain>
    </source>
</reference>
<evidence type="ECO:0000256" key="1">
    <source>
        <dbReference type="ARBA" id="ARBA00000815"/>
    </source>
</evidence>
<keyword evidence="3 7" id="KW-0963">Cytoplasm</keyword>
<organism evidence="9 10">
    <name type="scientific">Candidatus Parabacteroides intestinigallinarum</name>
    <dbReference type="NCBI Taxonomy" id="2838722"/>
    <lineage>
        <taxon>Bacteria</taxon>
        <taxon>Pseudomonadati</taxon>
        <taxon>Bacteroidota</taxon>
        <taxon>Bacteroidia</taxon>
        <taxon>Bacteroidales</taxon>
        <taxon>Tannerellaceae</taxon>
        <taxon>Parabacteroides</taxon>
    </lineage>
</organism>
<dbReference type="GO" id="GO:0004309">
    <property type="term" value="F:exopolyphosphatase activity"/>
    <property type="evidence" value="ECO:0007669"/>
    <property type="project" value="TreeGrafter"/>
</dbReference>
<comment type="cofactor">
    <cofactor evidence="7">
        <name>a divalent metal cation</name>
        <dbReference type="ChEBI" id="CHEBI:60240"/>
    </cofactor>
    <text evidence="7">Binds 1 divalent metal cation per subunit.</text>
</comment>
<comment type="similarity">
    <text evidence="2 7">Belongs to the SurE nucleotidase family.</text>
</comment>
<feature type="binding site" evidence="7">
    <location>
        <position position="13"/>
    </location>
    <ligand>
        <name>a divalent metal cation</name>
        <dbReference type="ChEBI" id="CHEBI:60240"/>
    </ligand>
</feature>
<dbReference type="GO" id="GO:0000166">
    <property type="term" value="F:nucleotide binding"/>
    <property type="evidence" value="ECO:0007669"/>
    <property type="project" value="UniProtKB-KW"/>
</dbReference>
<dbReference type="GO" id="GO:0005737">
    <property type="term" value="C:cytoplasm"/>
    <property type="evidence" value="ECO:0007669"/>
    <property type="project" value="UniProtKB-SubCell"/>
</dbReference>
<feature type="binding site" evidence="7">
    <location>
        <position position="44"/>
    </location>
    <ligand>
        <name>a divalent metal cation</name>
        <dbReference type="ChEBI" id="CHEBI:60240"/>
    </ligand>
</feature>
<dbReference type="InterPro" id="IPR002828">
    <property type="entry name" value="SurE-like_Pase/nucleotidase"/>
</dbReference>
<dbReference type="GO" id="GO:0046872">
    <property type="term" value="F:metal ion binding"/>
    <property type="evidence" value="ECO:0007669"/>
    <property type="project" value="UniProtKB-UniRule"/>
</dbReference>
<keyword evidence="4 7" id="KW-0479">Metal-binding</keyword>
<accession>A0A9D1XT39</accession>
<gene>
    <name evidence="7 9" type="primary">surE</name>
    <name evidence="9" type="ORF">H9848_10340</name>
</gene>